<organism evidence="3 4">
    <name type="scientific">Syphacia muris</name>
    <dbReference type="NCBI Taxonomy" id="451379"/>
    <lineage>
        <taxon>Eukaryota</taxon>
        <taxon>Metazoa</taxon>
        <taxon>Ecdysozoa</taxon>
        <taxon>Nematoda</taxon>
        <taxon>Chromadorea</taxon>
        <taxon>Rhabditida</taxon>
        <taxon>Spirurina</taxon>
        <taxon>Oxyuridomorpha</taxon>
        <taxon>Oxyuroidea</taxon>
        <taxon>Oxyuridae</taxon>
        <taxon>Syphacia</taxon>
    </lineage>
</organism>
<dbReference type="CDD" id="cd18989">
    <property type="entry name" value="LGIC_ECD_cation"/>
    <property type="match status" value="1"/>
</dbReference>
<proteinExistence type="predicted"/>
<keyword evidence="1" id="KW-0472">Membrane</keyword>
<dbReference type="GO" id="GO:0005230">
    <property type="term" value="F:extracellular ligand-gated monoatomic ion channel activity"/>
    <property type="evidence" value="ECO:0007669"/>
    <property type="project" value="InterPro"/>
</dbReference>
<feature type="domain" description="Neurotransmitter-gated ion-channel ligand-binding" evidence="2">
    <location>
        <begin position="265"/>
        <end position="350"/>
    </location>
</feature>
<feature type="transmembrane region" description="Helical" evidence="1">
    <location>
        <begin position="193"/>
        <end position="215"/>
    </location>
</feature>
<dbReference type="Gene3D" id="2.70.170.10">
    <property type="entry name" value="Neurotransmitter-gated ion-channel ligand-binding domain"/>
    <property type="match status" value="3"/>
</dbReference>
<dbReference type="PANTHER" id="PTHR18945">
    <property type="entry name" value="NEUROTRANSMITTER GATED ION CHANNEL"/>
    <property type="match status" value="1"/>
</dbReference>
<protein>
    <submittedName>
        <fullName evidence="4">Neur_chan_LBD domain-containing protein</fullName>
    </submittedName>
</protein>
<keyword evidence="1" id="KW-1133">Transmembrane helix</keyword>
<dbReference type="Pfam" id="PF02931">
    <property type="entry name" value="Neur_chan_LBD"/>
    <property type="match status" value="2"/>
</dbReference>
<keyword evidence="1" id="KW-0812">Transmembrane</keyword>
<sequence>MHYCFFPSFYLEVAESNYAKIHTELQKAILKNYDKRKRPVIDQYSAVFVSTYVYLTHVSVDQLEQTVTLAGIIIMKWIDEFAVWDPNKYFGIKKLTLSQWEIWTPEIRATNSVNGRGQFYEISRRSHVTLESINATFNIKIACNFDYSSYPNDVQNCALGLFTIQRINEVHLIYAFEPSVLLIKLKLKRYAPYFKTAILLPAMISFTVVIVSYFLPSPVSAIYVLLGNFFLIDFFLEDLLALLPPVIGGLPAIEIANRTYQENQTDLHRIIFKNYNTDERPVRDPETTVVVQVHPHITHISIDQYGQTVTLNGIMHMKWRDEKATWEPNERNGVKVTNVKQWEIWYPKIMYSEVYIYPRFSLKIGCKFDYSTYPKDVQKCVLGIYTKYPLKQLNFTVADFKNEMRQAIGKVFDVRLLCFTRLHVIILKSILHTDIILKRYAPYYNSAIVLPATVSFFVIISSFFITNPKTAVYILIANLFLIGTLIGDLMFLLPPAIGSLPSVAQIFGFY</sequence>
<feature type="transmembrane region" description="Helical" evidence="1">
    <location>
        <begin position="443"/>
        <end position="465"/>
    </location>
</feature>
<reference evidence="4" key="1">
    <citation type="submission" date="2017-02" db="UniProtKB">
        <authorList>
            <consortium name="WormBaseParasite"/>
        </authorList>
    </citation>
    <scope>IDENTIFICATION</scope>
</reference>
<dbReference type="STRING" id="451379.A0A0N5A9T0"/>
<keyword evidence="3" id="KW-1185">Reference proteome</keyword>
<dbReference type="Proteomes" id="UP000046393">
    <property type="component" value="Unplaced"/>
</dbReference>
<evidence type="ECO:0000256" key="1">
    <source>
        <dbReference type="SAM" id="Phobius"/>
    </source>
</evidence>
<accession>A0A0N5A9T0</accession>
<feature type="transmembrane region" description="Helical" evidence="1">
    <location>
        <begin position="221"/>
        <end position="243"/>
    </location>
</feature>
<dbReference type="InterPro" id="IPR036734">
    <property type="entry name" value="Neur_chan_lig-bd_sf"/>
</dbReference>
<evidence type="ECO:0000259" key="2">
    <source>
        <dbReference type="Pfam" id="PF02931"/>
    </source>
</evidence>
<evidence type="ECO:0000313" key="3">
    <source>
        <dbReference type="Proteomes" id="UP000046393"/>
    </source>
</evidence>
<feature type="domain" description="Neurotransmitter-gated ion-channel ligand-binding" evidence="2">
    <location>
        <begin position="23"/>
        <end position="161"/>
    </location>
</feature>
<dbReference type="GO" id="GO:0016020">
    <property type="term" value="C:membrane"/>
    <property type="evidence" value="ECO:0007669"/>
    <property type="project" value="InterPro"/>
</dbReference>
<feature type="transmembrane region" description="Helical" evidence="1">
    <location>
        <begin position="472"/>
        <end position="493"/>
    </location>
</feature>
<dbReference type="AlphaFoldDB" id="A0A0N5A9T0"/>
<dbReference type="InterPro" id="IPR006201">
    <property type="entry name" value="Neur_channel"/>
</dbReference>
<dbReference type="InterPro" id="IPR006202">
    <property type="entry name" value="Neur_chan_lig-bd"/>
</dbReference>
<dbReference type="WBParaSite" id="SMUV_0000088501-mRNA-1">
    <property type="protein sequence ID" value="SMUV_0000088501-mRNA-1"/>
    <property type="gene ID" value="SMUV_0000088501"/>
</dbReference>
<evidence type="ECO:0000313" key="4">
    <source>
        <dbReference type="WBParaSite" id="SMUV_0000088501-mRNA-1"/>
    </source>
</evidence>
<name>A0A0N5A9T0_9BILA</name>
<dbReference type="GO" id="GO:0004888">
    <property type="term" value="F:transmembrane signaling receptor activity"/>
    <property type="evidence" value="ECO:0007669"/>
    <property type="project" value="InterPro"/>
</dbReference>
<dbReference type="SUPFAM" id="SSF63712">
    <property type="entry name" value="Nicotinic receptor ligand binding domain-like"/>
    <property type="match status" value="2"/>
</dbReference>